<protein>
    <recommendedName>
        <fullName evidence="3">DUF7869 domain-containing protein</fullName>
    </recommendedName>
</protein>
<feature type="region of interest" description="Disordered" evidence="2">
    <location>
        <begin position="41"/>
        <end position="67"/>
    </location>
</feature>
<dbReference type="Proteomes" id="UP001190700">
    <property type="component" value="Unassembled WGS sequence"/>
</dbReference>
<dbReference type="AlphaFoldDB" id="A0AAE0FII8"/>
<accession>A0AAE0FII8</accession>
<feature type="compositionally biased region" description="Polar residues" evidence="2">
    <location>
        <begin position="55"/>
        <end position="67"/>
    </location>
</feature>
<dbReference type="PANTHER" id="PTHR33153:SF3">
    <property type="entry name" value="TRAFFICKING PROTEIN PARTICLE COMPLEX SUBUNIT 11 DOMAIN-CONTAINING PROTEIN"/>
    <property type="match status" value="1"/>
</dbReference>
<name>A0AAE0FII8_9CHLO</name>
<evidence type="ECO:0000256" key="2">
    <source>
        <dbReference type="SAM" id="MobiDB-lite"/>
    </source>
</evidence>
<proteinExistence type="predicted"/>
<dbReference type="Pfam" id="PF25273">
    <property type="entry name" value="DUF7869"/>
    <property type="match status" value="1"/>
</dbReference>
<keyword evidence="5" id="KW-1185">Reference proteome</keyword>
<evidence type="ECO:0000313" key="5">
    <source>
        <dbReference type="Proteomes" id="UP001190700"/>
    </source>
</evidence>
<feature type="coiled-coil region" evidence="1">
    <location>
        <begin position="692"/>
        <end position="731"/>
    </location>
</feature>
<evidence type="ECO:0000256" key="1">
    <source>
        <dbReference type="SAM" id="Coils"/>
    </source>
</evidence>
<keyword evidence="1" id="KW-0175">Coiled coil</keyword>
<dbReference type="EMBL" id="LGRX02017851">
    <property type="protein sequence ID" value="KAK3260322.1"/>
    <property type="molecule type" value="Genomic_DNA"/>
</dbReference>
<organism evidence="4 5">
    <name type="scientific">Cymbomonas tetramitiformis</name>
    <dbReference type="NCBI Taxonomy" id="36881"/>
    <lineage>
        <taxon>Eukaryota</taxon>
        <taxon>Viridiplantae</taxon>
        <taxon>Chlorophyta</taxon>
        <taxon>Pyramimonadophyceae</taxon>
        <taxon>Pyramimonadales</taxon>
        <taxon>Pyramimonadaceae</taxon>
        <taxon>Cymbomonas</taxon>
    </lineage>
</organism>
<reference evidence="4 5" key="1">
    <citation type="journal article" date="2015" name="Genome Biol. Evol.">
        <title>Comparative Genomics of a Bacterivorous Green Alga Reveals Evolutionary Causalities and Consequences of Phago-Mixotrophic Mode of Nutrition.</title>
        <authorList>
            <person name="Burns J.A."/>
            <person name="Paasch A."/>
            <person name="Narechania A."/>
            <person name="Kim E."/>
        </authorList>
    </citation>
    <scope>NUCLEOTIDE SEQUENCE [LARGE SCALE GENOMIC DNA]</scope>
    <source>
        <strain evidence="4 5">PLY_AMNH</strain>
    </source>
</reference>
<dbReference type="PANTHER" id="PTHR33153">
    <property type="entry name" value="MYND-TYPE DOMAIN-CONTAINING PROTEIN"/>
    <property type="match status" value="1"/>
</dbReference>
<feature type="domain" description="DUF7869" evidence="3">
    <location>
        <begin position="358"/>
        <end position="477"/>
    </location>
</feature>
<feature type="region of interest" description="Disordered" evidence="2">
    <location>
        <begin position="1"/>
        <end position="22"/>
    </location>
</feature>
<comment type="caution">
    <text evidence="4">The sequence shown here is derived from an EMBL/GenBank/DDBJ whole genome shotgun (WGS) entry which is preliminary data.</text>
</comment>
<sequence>MLCSSCSEGESELSASSNSSGSEDYYYETVEDFICKTKTINPRKAKRSEPEAESKTSGYGPNNTAESVTKIGDLMDPANECRCGRRCLSQFEYRPVQAYLREKSTLNGRQFKENIIAELTRARRFKPGSQKLEIEMFDSLTFLGKKVCKDAFRRLHFIPESTWFKWHAHVCGGGMLESTRKRNLTLYNDPTNLNWTYFLEYAAHEILPLAEPQPQNGKLQMNPIRPADSYAAYKLMRRGVYQVKITQFRKYLREYLRAKHITMRKRKDCAGKCTTCEILTKQRRAVKDLEDLEDWKTLNDAHRSDYRNERAQYNNTRADSSNQFGISDSYCFDGAANNNTVCPHFPVKVKAMSDKAGSFFHLHLQAVVMHGTVLCMCLLMPWVPGKDVNMCLTTLNILLRYVVENTERHFRQTCHVQMDGGSENWNRHVFAFFCILVHHGLYKEIYLHRLPVGHSHNDVDGFFGLLKMLLWDRKVHTWCFYVAPDKLVRAKYKFGDRFKEWLPSGVDEDPNLGLIICTSYPDVDSAPGYMDNPEWKRKGKGNKVLDMEQTTRSCLLGLRAATPDLVSQQRHEELKATFPLPLKVEAVRERHPERLPPKWDLSLLLTRAHTRASTVKCDGLLKTRYAKAEQFNVCFDGVTHKKQVVEKEVLKNIDINEVVAFMREAKYCTELISRRYEDKHLHRVLSERNAELRGLTTKTKKLERLIQLLKAEDAGEEAPAVRAEAEEAAEEAPAVRAEAVGVGRLQRARRSLESSQNSRNSPAAVRARMMATMSTPPVLTRVYMIVGCVTVTVAGGEASDKCWFNVMLPDGGKSLPLHFVEVVGQHASRKEITWQFWLPAQSRRTFETVEQLCEAGAFVRGARTLRMKSTFDVNEVLTCWDETAKSGVQGGIPGCEEKAELLKALLENSEE</sequence>
<dbReference type="InterPro" id="IPR057191">
    <property type="entry name" value="DUF7869"/>
</dbReference>
<gene>
    <name evidence="4" type="ORF">CYMTET_30711</name>
</gene>
<evidence type="ECO:0000259" key="3">
    <source>
        <dbReference type="Pfam" id="PF25273"/>
    </source>
</evidence>
<evidence type="ECO:0000313" key="4">
    <source>
        <dbReference type="EMBL" id="KAK3260322.1"/>
    </source>
</evidence>